<evidence type="ECO:0000313" key="2">
    <source>
        <dbReference type="Proteomes" id="UP001319827"/>
    </source>
</evidence>
<organism evidence="1 2">
    <name type="scientific">Desulfuromonas versatilis</name>
    <dbReference type="NCBI Taxonomy" id="2802975"/>
    <lineage>
        <taxon>Bacteria</taxon>
        <taxon>Pseudomonadati</taxon>
        <taxon>Thermodesulfobacteriota</taxon>
        <taxon>Desulfuromonadia</taxon>
        <taxon>Desulfuromonadales</taxon>
        <taxon>Desulfuromonadaceae</taxon>
        <taxon>Desulfuromonas</taxon>
    </lineage>
</organism>
<name>A0ABM9SDD3_9BACT</name>
<reference evidence="1 2" key="2">
    <citation type="journal article" date="2021" name="Int. J. Syst. Evol. Microbiol.">
        <title>Isolation and Polyphasic Characterization of Desulfuromonas versatilis sp. Nov., an Electrogenic Bacteria Capable of Versatile Metabolism Isolated from a Graphene Oxide-Reducing Enrichment Culture.</title>
        <authorList>
            <person name="Xie L."/>
            <person name="Yoshida N."/>
            <person name="Ishii S."/>
            <person name="Meng L."/>
        </authorList>
    </citation>
    <scope>NUCLEOTIDE SEQUENCE [LARGE SCALE GENOMIC DNA]</scope>
    <source>
        <strain evidence="1 2">NIT-T3</strain>
    </source>
</reference>
<gene>
    <name evidence="1" type="ORF">DESUT3_02110</name>
</gene>
<evidence type="ECO:0000313" key="1">
    <source>
        <dbReference type="EMBL" id="BCR03142.1"/>
    </source>
</evidence>
<keyword evidence="2" id="KW-1185">Reference proteome</keyword>
<proteinExistence type="predicted"/>
<dbReference type="RefSeq" id="WP_221250618.1">
    <property type="nucleotide sequence ID" value="NZ_AP024355.1"/>
</dbReference>
<dbReference type="EMBL" id="AP024355">
    <property type="protein sequence ID" value="BCR03142.1"/>
    <property type="molecule type" value="Genomic_DNA"/>
</dbReference>
<reference evidence="1 2" key="1">
    <citation type="journal article" date="2016" name="C (Basel)">
        <title>Selective Growth of and Electricity Production by Marine Exoelectrogenic Bacteria in Self-Aggregated Hydrogel of Microbially Reduced Graphene Oxide.</title>
        <authorList>
            <person name="Yoshida N."/>
            <person name="Goto Y."/>
            <person name="Miyata Y."/>
        </authorList>
    </citation>
    <scope>NUCLEOTIDE SEQUENCE [LARGE SCALE GENOMIC DNA]</scope>
    <source>
        <strain evidence="1 2">NIT-T3</strain>
    </source>
</reference>
<accession>A0ABM9SDD3</accession>
<dbReference type="Proteomes" id="UP001319827">
    <property type="component" value="Chromosome"/>
</dbReference>
<sequence length="134" mass="14849">MKSTTLSVGAPIEARCTKCRKNTGHIIVTMAEKDPVKVQCNKCNRQHKYRPPITAKKPAGRQTADPKVAERKEWAVLRPGMNSAEATNYSMTAAYKVQALVNHPVFGLGLVQRVAGPQKVEILFEDGKKTMRCK</sequence>
<protein>
    <submittedName>
        <fullName evidence="1">Uncharacterized protein</fullName>
    </submittedName>
</protein>